<evidence type="ECO:0000256" key="6">
    <source>
        <dbReference type="SAM" id="Phobius"/>
    </source>
</evidence>
<dbReference type="STRING" id="880526.GCA_000427365_00189"/>
<dbReference type="InterPro" id="IPR004477">
    <property type="entry name" value="ComEC_N"/>
</dbReference>
<feature type="transmembrane region" description="Helical" evidence="6">
    <location>
        <begin position="285"/>
        <end position="303"/>
    </location>
</feature>
<evidence type="ECO:0000259" key="7">
    <source>
        <dbReference type="Pfam" id="PF03772"/>
    </source>
</evidence>
<evidence type="ECO:0000313" key="9">
    <source>
        <dbReference type="EMBL" id="SUE34039.1"/>
    </source>
</evidence>
<dbReference type="PANTHER" id="PTHR30619:SF1">
    <property type="entry name" value="RECOMBINATION PROTEIN 2"/>
    <property type="match status" value="1"/>
</dbReference>
<reference evidence="9 10" key="1">
    <citation type="submission" date="2018-06" db="EMBL/GenBank/DDBJ databases">
        <authorList>
            <consortium name="Pathogen Informatics"/>
            <person name="Doyle S."/>
        </authorList>
    </citation>
    <scope>NUCLEOTIDE SEQUENCE [LARGE SCALE GENOMIC DNA]</scope>
    <source>
        <strain evidence="9 10">NCTC11190</strain>
    </source>
</reference>
<evidence type="ECO:0000256" key="2">
    <source>
        <dbReference type="ARBA" id="ARBA00022475"/>
    </source>
</evidence>
<keyword evidence="4 6" id="KW-1133">Transmembrane helix</keyword>
<name>A0A379MTI3_9BACT</name>
<dbReference type="Pfam" id="PF13567">
    <property type="entry name" value="DUF4131"/>
    <property type="match status" value="1"/>
</dbReference>
<organism evidence="9 10">
    <name type="scientific">Rikenella microfusus</name>
    <dbReference type="NCBI Taxonomy" id="28139"/>
    <lineage>
        <taxon>Bacteria</taxon>
        <taxon>Pseudomonadati</taxon>
        <taxon>Bacteroidota</taxon>
        <taxon>Bacteroidia</taxon>
        <taxon>Bacteroidales</taxon>
        <taxon>Rikenellaceae</taxon>
        <taxon>Rikenella</taxon>
    </lineage>
</organism>
<feature type="transmembrane region" description="Helical" evidence="6">
    <location>
        <begin position="358"/>
        <end position="374"/>
    </location>
</feature>
<evidence type="ECO:0000256" key="1">
    <source>
        <dbReference type="ARBA" id="ARBA00004651"/>
    </source>
</evidence>
<feature type="transmembrane region" description="Helical" evidence="6">
    <location>
        <begin position="254"/>
        <end position="279"/>
    </location>
</feature>
<dbReference type="InterPro" id="IPR025405">
    <property type="entry name" value="DUF4131"/>
</dbReference>
<feature type="transmembrane region" description="Helical" evidence="6">
    <location>
        <begin position="386"/>
        <end position="405"/>
    </location>
</feature>
<protein>
    <submittedName>
        <fullName evidence="9">ComEC family competence protein</fullName>
    </submittedName>
</protein>
<evidence type="ECO:0000256" key="3">
    <source>
        <dbReference type="ARBA" id="ARBA00022692"/>
    </source>
</evidence>
<feature type="transmembrane region" description="Helical" evidence="6">
    <location>
        <begin position="476"/>
        <end position="495"/>
    </location>
</feature>
<dbReference type="EMBL" id="UGVL01000001">
    <property type="protein sequence ID" value="SUE34039.1"/>
    <property type="molecule type" value="Genomic_DNA"/>
</dbReference>
<feature type="domain" description="DUF4131" evidence="8">
    <location>
        <begin position="38"/>
        <end position="167"/>
    </location>
</feature>
<evidence type="ECO:0000313" key="10">
    <source>
        <dbReference type="Proteomes" id="UP000255233"/>
    </source>
</evidence>
<gene>
    <name evidence="9" type="ORF">NCTC11190_01256</name>
</gene>
<dbReference type="InterPro" id="IPR052159">
    <property type="entry name" value="Competence_DNA_uptake"/>
</dbReference>
<dbReference type="NCBIfam" id="TIGR00360">
    <property type="entry name" value="ComEC_N-term"/>
    <property type="match status" value="1"/>
</dbReference>
<feature type="transmembrane region" description="Helical" evidence="6">
    <location>
        <begin position="34"/>
        <end position="55"/>
    </location>
</feature>
<dbReference type="AlphaFoldDB" id="A0A379MTI3"/>
<accession>A0A379MTI3</accession>
<dbReference type="Pfam" id="PF03772">
    <property type="entry name" value="Competence"/>
    <property type="match status" value="1"/>
</dbReference>
<comment type="subcellular location">
    <subcellularLocation>
        <location evidence="1">Cell membrane</location>
        <topology evidence="1">Multi-pass membrane protein</topology>
    </subcellularLocation>
</comment>
<evidence type="ECO:0000256" key="4">
    <source>
        <dbReference type="ARBA" id="ARBA00022989"/>
    </source>
</evidence>
<dbReference type="GO" id="GO:0005886">
    <property type="term" value="C:plasma membrane"/>
    <property type="evidence" value="ECO:0007669"/>
    <property type="project" value="UniProtKB-SubCell"/>
</dbReference>
<dbReference type="Proteomes" id="UP000255233">
    <property type="component" value="Unassembled WGS sequence"/>
</dbReference>
<feature type="domain" description="ComEC/Rec2-related protein" evidence="7">
    <location>
        <begin position="233"/>
        <end position="497"/>
    </location>
</feature>
<evidence type="ECO:0000256" key="5">
    <source>
        <dbReference type="ARBA" id="ARBA00023136"/>
    </source>
</evidence>
<keyword evidence="3 6" id="KW-0812">Transmembrane</keyword>
<dbReference type="RefSeq" id="WP_037291288.1">
    <property type="nucleotide sequence ID" value="NZ_UGVL01000001.1"/>
</dbReference>
<keyword evidence="5 6" id="KW-0472">Membrane</keyword>
<keyword evidence="10" id="KW-1185">Reference proteome</keyword>
<feature type="transmembrane region" description="Helical" evidence="6">
    <location>
        <begin position="333"/>
        <end position="351"/>
    </location>
</feature>
<sequence length="522" mass="57997">MARFTRSNTPLLEPAVSLIAGILSFALPDRSDSYAVSGLVLGGLLLAVVLVKYLFTDRIASWKRILAWSLFFCAGAAGAALHRTDPAPAIEHHGERLTFLGRVESIPDIRGRWCRSTATLFCFADSISGQWIPLGDIFVRLYADTSARNPRLRIGDIVRVRGRLYAADSSGYDLYMRRTRGITARCFAWTVSRIGTDTTWGTRIESLRNKLGNELLSGDATSPDDAGNIMQALAIGNQSYIDPQLRDSYSRTGVAHLLSVSGLHVGIIFMILNLLFGWIRLLRRGYIALGILVILSLCGYAVLTGLSPSVIRAVVMFSLLQTGLMLSRYTNSFNTLCAAALLILLWNPYYIYHIGFQLSFAAMVGIITLYQPLARFRMPRHTLLRWLWSLTLVGITAQVGTFPLVMYHFGQLQLAGLLLNPLIWFTVPAIIGGSLLYLVSHWEWVFALTRTVTDWQNAVITRMGSHDWVAVTGIRLSGWACAAIYLAIIALIVWINRRSALRTRSYFSRNADTGAPAVRTEK</sequence>
<evidence type="ECO:0000259" key="8">
    <source>
        <dbReference type="Pfam" id="PF13567"/>
    </source>
</evidence>
<feature type="transmembrane region" description="Helical" evidence="6">
    <location>
        <begin position="417"/>
        <end position="439"/>
    </location>
</feature>
<dbReference type="OrthoDB" id="9761531at2"/>
<keyword evidence="2" id="KW-1003">Cell membrane</keyword>
<proteinExistence type="predicted"/>
<dbReference type="PANTHER" id="PTHR30619">
    <property type="entry name" value="DNA INTERNALIZATION/COMPETENCE PROTEIN COMEC/REC2"/>
    <property type="match status" value="1"/>
</dbReference>